<reference evidence="7" key="2">
    <citation type="submission" date="2020-09" db="EMBL/GenBank/DDBJ databases">
        <authorList>
            <person name="Sun Q."/>
            <person name="Ohkuma M."/>
        </authorList>
    </citation>
    <scope>NUCLEOTIDE SEQUENCE</scope>
    <source>
        <strain evidence="7">JCM 5069</strain>
    </source>
</reference>
<dbReference type="Gene3D" id="1.20.1250.20">
    <property type="entry name" value="MFS general substrate transporter like domains"/>
    <property type="match status" value="2"/>
</dbReference>
<comment type="caution">
    <text evidence="7">The sequence shown here is derived from an EMBL/GenBank/DDBJ whole genome shotgun (WGS) entry which is preliminary data.</text>
</comment>
<organism evidence="7 8">
    <name type="scientific">Streptomyces sulfonofaciens</name>
    <dbReference type="NCBI Taxonomy" id="68272"/>
    <lineage>
        <taxon>Bacteria</taxon>
        <taxon>Bacillati</taxon>
        <taxon>Actinomycetota</taxon>
        <taxon>Actinomycetes</taxon>
        <taxon>Kitasatosporales</taxon>
        <taxon>Streptomycetaceae</taxon>
        <taxon>Streptomyces</taxon>
    </lineage>
</organism>
<dbReference type="InterPro" id="IPR011701">
    <property type="entry name" value="MFS"/>
</dbReference>
<dbReference type="PANTHER" id="PTHR11360">
    <property type="entry name" value="MONOCARBOXYLATE TRANSPORTER"/>
    <property type="match status" value="1"/>
</dbReference>
<evidence type="ECO:0000256" key="1">
    <source>
        <dbReference type="ARBA" id="ARBA00004651"/>
    </source>
</evidence>
<dbReference type="GO" id="GO:0005886">
    <property type="term" value="C:plasma membrane"/>
    <property type="evidence" value="ECO:0007669"/>
    <property type="project" value="UniProtKB-SubCell"/>
</dbReference>
<keyword evidence="4 5" id="KW-0472">Membrane</keyword>
<dbReference type="GO" id="GO:0022857">
    <property type="term" value="F:transmembrane transporter activity"/>
    <property type="evidence" value="ECO:0007669"/>
    <property type="project" value="InterPro"/>
</dbReference>
<feature type="transmembrane region" description="Helical" evidence="5">
    <location>
        <begin position="269"/>
        <end position="291"/>
    </location>
</feature>
<reference evidence="7" key="1">
    <citation type="journal article" date="2014" name="Int. J. Syst. Evol. Microbiol.">
        <title>Complete genome sequence of Corynebacterium casei LMG S-19264T (=DSM 44701T), isolated from a smear-ripened cheese.</title>
        <authorList>
            <consortium name="US DOE Joint Genome Institute (JGI-PGF)"/>
            <person name="Walter F."/>
            <person name="Albersmeier A."/>
            <person name="Kalinowski J."/>
            <person name="Ruckert C."/>
        </authorList>
    </citation>
    <scope>NUCLEOTIDE SEQUENCE</scope>
    <source>
        <strain evidence="7">JCM 5069</strain>
    </source>
</reference>
<dbReference type="InterPro" id="IPR036259">
    <property type="entry name" value="MFS_trans_sf"/>
</dbReference>
<dbReference type="CDD" id="cd17353">
    <property type="entry name" value="MFS_OFA_like"/>
    <property type="match status" value="1"/>
</dbReference>
<gene>
    <name evidence="7" type="ORF">GCM10018793_40870</name>
</gene>
<feature type="transmembrane region" description="Helical" evidence="5">
    <location>
        <begin position="398"/>
        <end position="416"/>
    </location>
</feature>
<evidence type="ECO:0000313" key="7">
    <source>
        <dbReference type="EMBL" id="GHH82043.1"/>
    </source>
</evidence>
<feature type="transmembrane region" description="Helical" evidence="5">
    <location>
        <begin position="41"/>
        <end position="59"/>
    </location>
</feature>
<feature type="transmembrane region" description="Helical" evidence="5">
    <location>
        <begin position="79"/>
        <end position="98"/>
    </location>
</feature>
<keyword evidence="3 5" id="KW-1133">Transmembrane helix</keyword>
<dbReference type="PROSITE" id="PS50850">
    <property type="entry name" value="MFS"/>
    <property type="match status" value="1"/>
</dbReference>
<feature type="transmembrane region" description="Helical" evidence="5">
    <location>
        <begin position="422"/>
        <end position="442"/>
    </location>
</feature>
<keyword evidence="8" id="KW-1185">Reference proteome</keyword>
<dbReference type="SUPFAM" id="SSF103473">
    <property type="entry name" value="MFS general substrate transporter"/>
    <property type="match status" value="1"/>
</dbReference>
<evidence type="ECO:0000313" key="8">
    <source>
        <dbReference type="Proteomes" id="UP000603708"/>
    </source>
</evidence>
<feature type="transmembrane region" description="Helical" evidence="5">
    <location>
        <begin position="202"/>
        <end position="219"/>
    </location>
</feature>
<feature type="transmembrane region" description="Helical" evidence="5">
    <location>
        <begin position="357"/>
        <end position="377"/>
    </location>
</feature>
<dbReference type="Proteomes" id="UP000603708">
    <property type="component" value="Unassembled WGS sequence"/>
</dbReference>
<accession>A0A919GCH9</accession>
<feature type="transmembrane region" description="Helical" evidence="5">
    <location>
        <begin position="297"/>
        <end position="320"/>
    </location>
</feature>
<protein>
    <submittedName>
        <fullName evidence="7">MFS transporter</fullName>
    </submittedName>
</protein>
<dbReference type="AlphaFoldDB" id="A0A919GCH9"/>
<evidence type="ECO:0000256" key="4">
    <source>
        <dbReference type="ARBA" id="ARBA00023136"/>
    </source>
</evidence>
<evidence type="ECO:0000256" key="5">
    <source>
        <dbReference type="SAM" id="Phobius"/>
    </source>
</evidence>
<dbReference type="EMBL" id="BNCD01000012">
    <property type="protein sequence ID" value="GHH82043.1"/>
    <property type="molecule type" value="Genomic_DNA"/>
</dbReference>
<feature type="transmembrane region" description="Helical" evidence="5">
    <location>
        <begin position="170"/>
        <end position="190"/>
    </location>
</feature>
<name>A0A919GCH9_9ACTN</name>
<dbReference type="Pfam" id="PF07690">
    <property type="entry name" value="MFS_1"/>
    <property type="match status" value="1"/>
</dbReference>
<keyword evidence="2 5" id="KW-0812">Transmembrane</keyword>
<proteinExistence type="predicted"/>
<dbReference type="RefSeq" id="WP_189934101.1">
    <property type="nucleotide sequence ID" value="NZ_BNCD01000012.1"/>
</dbReference>
<feature type="transmembrane region" description="Helical" evidence="5">
    <location>
        <begin position="110"/>
        <end position="128"/>
    </location>
</feature>
<dbReference type="InterPro" id="IPR050327">
    <property type="entry name" value="Proton-linked_MCT"/>
</dbReference>
<feature type="domain" description="Major facilitator superfamily (MFS) profile" evidence="6">
    <location>
        <begin position="263"/>
        <end position="466"/>
    </location>
</feature>
<dbReference type="InterPro" id="IPR020846">
    <property type="entry name" value="MFS_dom"/>
</dbReference>
<dbReference type="PANTHER" id="PTHR11360:SF304">
    <property type="entry name" value="MFS DOMAIN-CONTAINING PROTEIN"/>
    <property type="match status" value="1"/>
</dbReference>
<feature type="transmembrane region" description="Helical" evidence="5">
    <location>
        <begin position="332"/>
        <end position="351"/>
    </location>
</feature>
<feature type="transmembrane region" description="Helical" evidence="5">
    <location>
        <begin position="134"/>
        <end position="158"/>
    </location>
</feature>
<sequence>MSTAEQPDVATAPYREVTDGKGRVYRIGESDRDILGHSRKLMVYLPWVAMMAISVFEYAYGSAEDTLSSAHHWTQSNTFWILSVWTFFQAGVSFPTGWMRERGILKARGAMLAGSVLALLGFLSISHFHNVWMAILGFGVLGGVGSGFVYSTCINMVGKWFPEKRGGKTGFVNGGFAYGSLPFIFVFNFAFDTSDYQEVLDLIGVFVLVVVAVCGWFFMDPPKNWWPAEVDPLKYQQAGSKTARSLAKNPPATKQYTPIEALRTGQLPLIWLLLVITAGVSIFGISFQVPFAKDVGFGPLVAANSAGILAVVNGIGRGVVGWLSDLWGRKNALIFVILVLGFSQFGVLWAGNINNETLFLVFAFFSGFGGGAFYPMFASLTPDYFGENNNATNYGIAYSGKVVSGLFGGGLGSMVIDTWGYDGAYTTAGVVSLVAAGLALFLRHPGLPRGNKRITPNPQPISREVV</sequence>
<evidence type="ECO:0000259" key="6">
    <source>
        <dbReference type="PROSITE" id="PS50850"/>
    </source>
</evidence>
<evidence type="ECO:0000256" key="3">
    <source>
        <dbReference type="ARBA" id="ARBA00022989"/>
    </source>
</evidence>
<evidence type="ECO:0000256" key="2">
    <source>
        <dbReference type="ARBA" id="ARBA00022692"/>
    </source>
</evidence>
<comment type="subcellular location">
    <subcellularLocation>
        <location evidence="1">Cell membrane</location>
        <topology evidence="1">Multi-pass membrane protein</topology>
    </subcellularLocation>
</comment>